<dbReference type="InParanoid" id="A0A2J6TRL5"/>
<name>A0A2J6TRL5_9HELO</name>
<feature type="transmembrane region" description="Helical" evidence="5">
    <location>
        <begin position="1028"/>
        <end position="1050"/>
    </location>
</feature>
<organism evidence="7 8">
    <name type="scientific">Hyaloscypha bicolor E</name>
    <dbReference type="NCBI Taxonomy" id="1095630"/>
    <lineage>
        <taxon>Eukaryota</taxon>
        <taxon>Fungi</taxon>
        <taxon>Dikarya</taxon>
        <taxon>Ascomycota</taxon>
        <taxon>Pezizomycotina</taxon>
        <taxon>Leotiomycetes</taxon>
        <taxon>Helotiales</taxon>
        <taxon>Hyaloscyphaceae</taxon>
        <taxon>Hyaloscypha</taxon>
        <taxon>Hyaloscypha bicolor</taxon>
    </lineage>
</organism>
<keyword evidence="1" id="KW-0813">Transport</keyword>
<dbReference type="STRING" id="1095630.A0A2J6TRL5"/>
<dbReference type="EMBL" id="KZ613746">
    <property type="protein sequence ID" value="PMD65663.1"/>
    <property type="molecule type" value="Genomic_DNA"/>
</dbReference>
<accession>A0A2J6TRL5</accession>
<dbReference type="InterPro" id="IPR017871">
    <property type="entry name" value="ABC_transporter-like_CS"/>
</dbReference>
<evidence type="ECO:0000313" key="8">
    <source>
        <dbReference type="Proteomes" id="UP000235371"/>
    </source>
</evidence>
<dbReference type="PANTHER" id="PTHR19229">
    <property type="entry name" value="ATP-BINDING CASSETTE TRANSPORTER SUBFAMILY A ABCA"/>
    <property type="match status" value="1"/>
</dbReference>
<feature type="transmembrane region" description="Helical" evidence="5">
    <location>
        <begin position="986"/>
        <end position="1007"/>
    </location>
</feature>
<feature type="transmembrane region" description="Helical" evidence="5">
    <location>
        <begin position="222"/>
        <end position="243"/>
    </location>
</feature>
<dbReference type="RefSeq" id="XP_024742567.1">
    <property type="nucleotide sequence ID" value="XM_024886395.1"/>
</dbReference>
<dbReference type="GO" id="GO:0016887">
    <property type="term" value="F:ATP hydrolysis activity"/>
    <property type="evidence" value="ECO:0007669"/>
    <property type="project" value="InterPro"/>
</dbReference>
<feature type="transmembrane region" description="Helical" evidence="5">
    <location>
        <begin position="1176"/>
        <end position="1193"/>
    </location>
</feature>
<feature type="domain" description="ABC transporter" evidence="6">
    <location>
        <begin position="465"/>
        <end position="689"/>
    </location>
</feature>
<feature type="transmembrane region" description="Helical" evidence="5">
    <location>
        <begin position="269"/>
        <end position="292"/>
    </location>
</feature>
<feature type="transmembrane region" description="Helical" evidence="5">
    <location>
        <begin position="28"/>
        <end position="49"/>
    </location>
</feature>
<dbReference type="GO" id="GO:0140359">
    <property type="term" value="F:ABC-type transporter activity"/>
    <property type="evidence" value="ECO:0007669"/>
    <property type="project" value="InterPro"/>
</dbReference>
<reference evidence="7 8" key="1">
    <citation type="submission" date="2016-04" db="EMBL/GenBank/DDBJ databases">
        <title>A degradative enzymes factory behind the ericoid mycorrhizal symbiosis.</title>
        <authorList>
            <consortium name="DOE Joint Genome Institute"/>
            <person name="Martino E."/>
            <person name="Morin E."/>
            <person name="Grelet G."/>
            <person name="Kuo A."/>
            <person name="Kohler A."/>
            <person name="Daghino S."/>
            <person name="Barry K."/>
            <person name="Choi C."/>
            <person name="Cichocki N."/>
            <person name="Clum A."/>
            <person name="Copeland A."/>
            <person name="Hainaut M."/>
            <person name="Haridas S."/>
            <person name="Labutti K."/>
            <person name="Lindquist E."/>
            <person name="Lipzen A."/>
            <person name="Khouja H.-R."/>
            <person name="Murat C."/>
            <person name="Ohm R."/>
            <person name="Olson A."/>
            <person name="Spatafora J."/>
            <person name="Veneault-Fourrey C."/>
            <person name="Henrissat B."/>
            <person name="Grigoriev I."/>
            <person name="Martin F."/>
            <person name="Perotto S."/>
        </authorList>
    </citation>
    <scope>NUCLEOTIDE SEQUENCE [LARGE SCALE GENOMIC DNA]</scope>
    <source>
        <strain evidence="7 8">E</strain>
    </source>
</reference>
<dbReference type="Pfam" id="PF00005">
    <property type="entry name" value="ABC_tran"/>
    <property type="match status" value="2"/>
</dbReference>
<gene>
    <name evidence="7" type="ORF">K444DRAFT_659833</name>
</gene>
<feature type="domain" description="ABC transporter" evidence="6">
    <location>
        <begin position="1243"/>
        <end position="1492"/>
    </location>
</feature>
<keyword evidence="8" id="KW-1185">Reference proteome</keyword>
<feature type="transmembrane region" description="Helical" evidence="5">
    <location>
        <begin position="1133"/>
        <end position="1155"/>
    </location>
</feature>
<feature type="transmembrane region" description="Helical" evidence="5">
    <location>
        <begin position="410"/>
        <end position="430"/>
    </location>
</feature>
<dbReference type="GO" id="GO:0005524">
    <property type="term" value="F:ATP binding"/>
    <property type="evidence" value="ECO:0007669"/>
    <property type="project" value="UniProtKB-KW"/>
</dbReference>
<feature type="transmembrane region" description="Helical" evidence="5">
    <location>
        <begin position="1091"/>
        <end position="1113"/>
    </location>
</feature>
<dbReference type="SMART" id="SM00382">
    <property type="entry name" value="AAA"/>
    <property type="match status" value="2"/>
</dbReference>
<dbReference type="SUPFAM" id="SSF52540">
    <property type="entry name" value="P-loop containing nucleoside triphosphate hydrolases"/>
    <property type="match status" value="2"/>
</dbReference>
<feature type="transmembrane region" description="Helical" evidence="5">
    <location>
        <begin position="332"/>
        <end position="350"/>
    </location>
</feature>
<dbReference type="PANTHER" id="PTHR19229:SF36">
    <property type="entry name" value="ATP-BINDING CASSETTE SUB-FAMILY A MEMBER 2"/>
    <property type="match status" value="1"/>
</dbReference>
<keyword evidence="7" id="KW-0378">Hydrolase</keyword>
<dbReference type="GO" id="GO:0016020">
    <property type="term" value="C:membrane"/>
    <property type="evidence" value="ECO:0007669"/>
    <property type="project" value="InterPro"/>
</dbReference>
<keyword evidence="5" id="KW-0472">Membrane</keyword>
<evidence type="ECO:0000256" key="5">
    <source>
        <dbReference type="SAM" id="Phobius"/>
    </source>
</evidence>
<keyword evidence="4" id="KW-0067">ATP-binding</keyword>
<dbReference type="GeneID" id="36594472"/>
<sequence>MAVNVRLFVRQTWALTKKTLIIAAVRNWFSTALRALVLPIAFLVLLLNIKNLILGNGGYGVGSPSPVQSLADALPGSKKLVFVQPPGLGPDVARVVDQITGTLNGKQLVYLTDPNLLLTTCKQSLHGDSDCFAAVVFNDSPMSIGGNSKRVWSYTLHADNAKNGFNFHVNQRSNDQDTVFLPLQVALENAMTNSTVIPNTYMFTTISHAQEEINIRNQYQRLVISTYSIAFFISMLSPIYHVVSMITTERESGMTQLIDAMGGSPPARIMSYVLAFDVLYLPCWIIFGILFWDELFRTSSVAISLFWQILVGWAITSAAIFSAMFFNKAQMSGIWSAIGFLVIALCGQLMDWGSPKTAAVAALSFLFPSMNYVFFTGYMCRYEEQGLPTDMLRAAKTTHDEASSSRVPGIILWFFLLLQIVIYPLLAIFAERWTHGSKSKTRTLGTGSDTSVGSPAIEASGLRKIYPPTFWKKWFTRRKKEDVVAVENLDLVARRGQILCLLGANGSGKTTTLDMIGGLQRLTSGNIHINATPSQIGICPQRNMLWDELTVRENVQIWNKIKSSTEDSIAMENLIEACDLTAKTNARAKTLSGGQKRKLQLACTFIGGSSVCLLDEVTSGLDPLSRRIIWDILLAERSKRTLILTTHFLDEADVLADQVMIISKGQLKCEGSTVELKARLGGGYKVHLEGLNEGPEMDFPSHVFRNETVYSTPDSASAARLLSDLEKKECGEVFVNGPTIEEVFLKVAEEPHVAVDGEPAGKVGTMTDELEQARSKVAPEWDSMLSSGSEIGFIRQVRVLFHKRCIILLRNWWPYLIALAMPLAVTPNLKSFLLFYKIPSCLDLTADVHFVEQFNFALGSRGKYPWTHMLVGPPSINTSLYNTVSNFPVGVGINFQNYTNEFTFEDTLAGFQNYIMQNQSTVAPGALFMESNTSAPTYAYVGDFGIEPALFMQNLWTQIRSGVQIEGSFSFFNSLISPTAGNSLQFLAYFCLAQAVYPALFALYPTYENIRQVKAIQYSNGIRALPLWTAYAFFDLIFVLFISVVCTAVIAVQAPHWFAVSYMFPVLALYGLSSMLMAYCFSLIAHSQLAAFAWAAGVQCIMFILSIMTFVLIEAFTDTPHLLLALDGSTFGLSLLFPIGNLVRATLVGLNVYIVDCRNGDFVRSPASIHAYGGPIFYLCLQICFLFWLLNWLEDRHKHQHSFHLPHRSKNTLFDEEEESGRVVEKEVLDEEKRVENSEDYLLRVLGVAKSFGKTRAVDNVSFGISGGEILALLGPNGAGKSTIVNMIRGELSLDNGRILLRGIDMEKHARLGRRFIGYCPQFDALDTMTVREHLTFYARVKGIPTVSADVALVMEKIGLANYENRLASKLSGGNQRKLSLAIALLGNPPLLLLDEPSSSIDASSKRSLWKIFLSLNPPFPASPSPVSLGAPPTQTQPLPSRRSLLLTTHSMEEASHLASRAAILSKGILALGSIKNLRMKWGDVYHVHLVLKTAPESGREEIEGVERWVKERFEGAKVDGWGSVGGQVRFSVPASRASGAVKGKGERERGEDLDEMEISRVGGERGDEIGKVKGWRKGGVAELFRKLEVSKEELGLAFYSVRATSMDEVFLNVVRENNVREEEGRGK</sequence>
<proteinExistence type="predicted"/>
<keyword evidence="3" id="KW-0547">Nucleotide-binding</keyword>
<dbReference type="InterPro" id="IPR003593">
    <property type="entry name" value="AAA+_ATPase"/>
</dbReference>
<keyword evidence="5" id="KW-0812">Transmembrane</keyword>
<dbReference type="GO" id="GO:0005319">
    <property type="term" value="F:lipid transporter activity"/>
    <property type="evidence" value="ECO:0007669"/>
    <property type="project" value="TreeGrafter"/>
</dbReference>
<evidence type="ECO:0000256" key="2">
    <source>
        <dbReference type="ARBA" id="ARBA00022737"/>
    </source>
</evidence>
<keyword evidence="5" id="KW-1133">Transmembrane helix</keyword>
<evidence type="ECO:0000313" key="7">
    <source>
        <dbReference type="EMBL" id="PMD65663.1"/>
    </source>
</evidence>
<protein>
    <submittedName>
        <fullName evidence="7">P-loop containing nucleoside triphosphate hydrolase protein</fullName>
    </submittedName>
</protein>
<dbReference type="InterPro" id="IPR027417">
    <property type="entry name" value="P-loop_NTPase"/>
</dbReference>
<dbReference type="OrthoDB" id="8061355at2759"/>
<dbReference type="PROSITE" id="PS50893">
    <property type="entry name" value="ABC_TRANSPORTER_2"/>
    <property type="match status" value="2"/>
</dbReference>
<feature type="transmembrane region" description="Helical" evidence="5">
    <location>
        <begin position="304"/>
        <end position="326"/>
    </location>
</feature>
<feature type="transmembrane region" description="Helical" evidence="5">
    <location>
        <begin position="357"/>
        <end position="375"/>
    </location>
</feature>
<evidence type="ECO:0000256" key="4">
    <source>
        <dbReference type="ARBA" id="ARBA00022840"/>
    </source>
</evidence>
<evidence type="ECO:0000256" key="3">
    <source>
        <dbReference type="ARBA" id="ARBA00022741"/>
    </source>
</evidence>
<dbReference type="CDD" id="cd03263">
    <property type="entry name" value="ABC_subfamily_A"/>
    <property type="match status" value="2"/>
</dbReference>
<dbReference type="PROSITE" id="PS00211">
    <property type="entry name" value="ABC_TRANSPORTER_1"/>
    <property type="match status" value="2"/>
</dbReference>
<evidence type="ECO:0000259" key="6">
    <source>
        <dbReference type="PROSITE" id="PS50893"/>
    </source>
</evidence>
<dbReference type="InterPro" id="IPR003439">
    <property type="entry name" value="ABC_transporter-like_ATP-bd"/>
</dbReference>
<evidence type="ECO:0000256" key="1">
    <source>
        <dbReference type="ARBA" id="ARBA00022448"/>
    </source>
</evidence>
<dbReference type="Gene3D" id="3.40.50.300">
    <property type="entry name" value="P-loop containing nucleotide triphosphate hydrolases"/>
    <property type="match status" value="2"/>
</dbReference>
<keyword evidence="2" id="KW-0677">Repeat</keyword>
<dbReference type="Proteomes" id="UP000235371">
    <property type="component" value="Unassembled WGS sequence"/>
</dbReference>
<feature type="transmembrane region" description="Helical" evidence="5">
    <location>
        <begin position="1062"/>
        <end position="1084"/>
    </location>
</feature>
<dbReference type="InterPro" id="IPR026082">
    <property type="entry name" value="ABCA"/>
</dbReference>